<proteinExistence type="inferred from homology"/>
<dbReference type="InterPro" id="IPR050249">
    <property type="entry name" value="Pseudomonas-type_ThrB"/>
</dbReference>
<evidence type="ECO:0000256" key="8">
    <source>
        <dbReference type="ARBA" id="ARBA00038873"/>
    </source>
</evidence>
<dbReference type="AlphaFoldDB" id="A0A8J2RGW2"/>
<comment type="catalytic activity">
    <reaction evidence="6">
        <text>(5R)-5-hydroxy-L-lysine + GTP = (5R)-5-phosphooxy-L-lysine + GDP + H(+)</text>
        <dbReference type="Rhea" id="RHEA:19049"/>
        <dbReference type="ChEBI" id="CHEBI:15378"/>
        <dbReference type="ChEBI" id="CHEBI:37565"/>
        <dbReference type="ChEBI" id="CHEBI:57882"/>
        <dbReference type="ChEBI" id="CHEBI:58189"/>
        <dbReference type="ChEBI" id="CHEBI:58357"/>
        <dbReference type="EC" id="2.7.1.81"/>
    </reaction>
</comment>
<dbReference type="SUPFAM" id="SSF56112">
    <property type="entry name" value="Protein kinase-like (PK-like)"/>
    <property type="match status" value="1"/>
</dbReference>
<evidence type="ECO:0000256" key="1">
    <source>
        <dbReference type="ARBA" id="ARBA00004496"/>
    </source>
</evidence>
<comment type="similarity">
    <text evidence="2">Belongs to the aminoglycoside phosphotransferase family.</text>
</comment>
<evidence type="ECO:0000313" key="12">
    <source>
        <dbReference type="Proteomes" id="UP000789390"/>
    </source>
</evidence>
<keyword evidence="5" id="KW-0418">Kinase</keyword>
<reference evidence="11" key="1">
    <citation type="submission" date="2021-11" db="EMBL/GenBank/DDBJ databases">
        <authorList>
            <person name="Schell T."/>
        </authorList>
    </citation>
    <scope>NUCLEOTIDE SEQUENCE</scope>
    <source>
        <strain evidence="11">M5</strain>
    </source>
</reference>
<evidence type="ECO:0000256" key="6">
    <source>
        <dbReference type="ARBA" id="ARBA00036820"/>
    </source>
</evidence>
<evidence type="ECO:0000256" key="9">
    <source>
        <dbReference type="ARBA" id="ARBA00040505"/>
    </source>
</evidence>
<dbReference type="GO" id="GO:0047992">
    <property type="term" value="F:hydroxylysine kinase activity"/>
    <property type="evidence" value="ECO:0007669"/>
    <property type="project" value="UniProtKB-EC"/>
</dbReference>
<dbReference type="FunFam" id="3.30.200.20:FF:000549">
    <property type="entry name" value="hydroxylysine kinase"/>
    <property type="match status" value="1"/>
</dbReference>
<dbReference type="GO" id="GO:0005737">
    <property type="term" value="C:cytoplasm"/>
    <property type="evidence" value="ECO:0007669"/>
    <property type="project" value="UniProtKB-SubCell"/>
</dbReference>
<dbReference type="Gene3D" id="3.90.1200.10">
    <property type="match status" value="1"/>
</dbReference>
<name>A0A8J2RGW2_9CRUS</name>
<keyword evidence="3" id="KW-0963">Cytoplasm</keyword>
<dbReference type="EMBL" id="CAKKLH010000068">
    <property type="protein sequence ID" value="CAH0101936.1"/>
    <property type="molecule type" value="Genomic_DNA"/>
</dbReference>
<dbReference type="InterPro" id="IPR011009">
    <property type="entry name" value="Kinase-like_dom_sf"/>
</dbReference>
<dbReference type="FunFam" id="3.90.1200.10:FF:000007">
    <property type="entry name" value="hydroxylysine kinase isoform X1"/>
    <property type="match status" value="1"/>
</dbReference>
<evidence type="ECO:0000256" key="2">
    <source>
        <dbReference type="ARBA" id="ARBA00006219"/>
    </source>
</evidence>
<comment type="function">
    <text evidence="7">Catalyzes the GTP-dependent phosphorylation of 5-hydroxy-L-lysine.</text>
</comment>
<dbReference type="PANTHER" id="PTHR21064">
    <property type="entry name" value="AMINOGLYCOSIDE PHOSPHOTRANSFERASE DOMAIN-CONTAINING PROTEIN-RELATED"/>
    <property type="match status" value="1"/>
</dbReference>
<keyword evidence="4" id="KW-0808">Transferase</keyword>
<evidence type="ECO:0000256" key="4">
    <source>
        <dbReference type="ARBA" id="ARBA00022679"/>
    </source>
</evidence>
<dbReference type="Gene3D" id="3.30.200.20">
    <property type="entry name" value="Phosphorylase Kinase, domain 1"/>
    <property type="match status" value="1"/>
</dbReference>
<comment type="subcellular location">
    <subcellularLocation>
        <location evidence="1">Cytoplasm</location>
    </subcellularLocation>
</comment>
<dbReference type="Proteomes" id="UP000789390">
    <property type="component" value="Unassembled WGS sequence"/>
</dbReference>
<dbReference type="OrthoDB" id="9973935at2759"/>
<evidence type="ECO:0000256" key="5">
    <source>
        <dbReference type="ARBA" id="ARBA00022777"/>
    </source>
</evidence>
<dbReference type="InterPro" id="IPR002575">
    <property type="entry name" value="Aminoglycoside_PTrfase"/>
</dbReference>
<keyword evidence="12" id="KW-1185">Reference proteome</keyword>
<evidence type="ECO:0000256" key="7">
    <source>
        <dbReference type="ARBA" id="ARBA00037368"/>
    </source>
</evidence>
<feature type="domain" description="Aminoglycoside phosphotransferase" evidence="10">
    <location>
        <begin position="71"/>
        <end position="276"/>
    </location>
</feature>
<evidence type="ECO:0000256" key="3">
    <source>
        <dbReference type="ARBA" id="ARBA00022490"/>
    </source>
</evidence>
<comment type="caution">
    <text evidence="11">The sequence shown here is derived from an EMBL/GenBank/DDBJ whole genome shotgun (WGS) entry which is preliminary data.</text>
</comment>
<dbReference type="PANTHER" id="PTHR21064:SF1">
    <property type="entry name" value="HYDROXYLYSINE KINASE"/>
    <property type="match status" value="1"/>
</dbReference>
<sequence length="374" mass="42817">MDKEGEILLKPGQQIKPYVPNEVVHQLVKKLYNLEVISIKELNSYDDKNFHITVKSDALLPDIHDACPHGYVLKVLNSLDSKAYNLIDAQNEMMLYLAKMGLPCPRPVKNVDCKCMSLEHLKDAQNQPAGQYIVRLLSFVPGRILFSVPYTKELFFQVGELVAKTDLALRGFKHDGLKGVDRIWNLIAVPKLVDFVYVIQDEQKHSLSMEVIDNFKSNVLPLLEELESGPIHGDFNEQNILVKADNEEPEKYFISGMLDFGDVHSSYYLFDIAIAICYMMIECKSMDILDAPGHVLAGYNRVRPIPPKEFQLFKDCISARFSQSLVLGAYSYSQNPDPYLLTTSQRGWQCLQTLWECPKDELYNRWQGIIKQLY</sequence>
<dbReference type="Pfam" id="PF01636">
    <property type="entry name" value="APH"/>
    <property type="match status" value="1"/>
</dbReference>
<protein>
    <recommendedName>
        <fullName evidence="9">Hydroxylysine kinase</fullName>
        <ecNumber evidence="8">2.7.1.81</ecNumber>
    </recommendedName>
</protein>
<gene>
    <name evidence="11" type="ORF">DGAL_LOCUS4308</name>
</gene>
<dbReference type="EC" id="2.7.1.81" evidence="8"/>
<evidence type="ECO:0000259" key="10">
    <source>
        <dbReference type="Pfam" id="PF01636"/>
    </source>
</evidence>
<accession>A0A8J2RGW2</accession>
<evidence type="ECO:0000313" key="11">
    <source>
        <dbReference type="EMBL" id="CAH0101936.1"/>
    </source>
</evidence>
<organism evidence="11 12">
    <name type="scientific">Daphnia galeata</name>
    <dbReference type="NCBI Taxonomy" id="27404"/>
    <lineage>
        <taxon>Eukaryota</taxon>
        <taxon>Metazoa</taxon>
        <taxon>Ecdysozoa</taxon>
        <taxon>Arthropoda</taxon>
        <taxon>Crustacea</taxon>
        <taxon>Branchiopoda</taxon>
        <taxon>Diplostraca</taxon>
        <taxon>Cladocera</taxon>
        <taxon>Anomopoda</taxon>
        <taxon>Daphniidae</taxon>
        <taxon>Daphnia</taxon>
    </lineage>
</organism>